<keyword evidence="2" id="KW-1185">Reference proteome</keyword>
<dbReference type="KEGG" id="psn:Pedsa_3559"/>
<proteinExistence type="predicted"/>
<dbReference type="Proteomes" id="UP000000310">
    <property type="component" value="Chromosome"/>
</dbReference>
<reference evidence="2" key="2">
    <citation type="submission" date="2011-02" db="EMBL/GenBank/DDBJ databases">
        <title>The complete genome of Pedobacter saltans DSM 12145.</title>
        <authorList>
            <consortium name="US DOE Joint Genome Institute (JGI-PGF)"/>
            <person name="Lucas S."/>
            <person name="Copeland A."/>
            <person name="Lapidus A."/>
            <person name="Bruce D."/>
            <person name="Goodwin L."/>
            <person name="Pitluck S."/>
            <person name="Kyrpides N."/>
            <person name="Mavromatis K."/>
            <person name="Pagani I."/>
            <person name="Ivanova N."/>
            <person name="Ovchinnikova G."/>
            <person name="Lu M."/>
            <person name="Detter J.C."/>
            <person name="Han C."/>
            <person name="Land M."/>
            <person name="Hauser L."/>
            <person name="Markowitz V."/>
            <person name="Cheng J.-F."/>
            <person name="Hugenholtz P."/>
            <person name="Woyke T."/>
            <person name="Wu D."/>
            <person name="Tindall B."/>
            <person name="Pomrenke H.G."/>
            <person name="Brambilla E."/>
            <person name="Klenk H.-P."/>
            <person name="Eisen J.A."/>
        </authorList>
    </citation>
    <scope>NUCLEOTIDE SEQUENCE [LARGE SCALE GENOMIC DNA]</scope>
    <source>
        <strain evidence="2">ATCC 51119 / DSM 12145 / JCM 21818 / LMG 10337 / NBRC 100064 / NCIMB 13643</strain>
    </source>
</reference>
<accession>F0SF21</accession>
<name>F0SF21_PSESL</name>
<reference evidence="1 2" key="1">
    <citation type="journal article" date="2011" name="Stand. Genomic Sci.">
        <title>Complete genome sequence of the gliding, heparinolytic Pedobacter saltans type strain (113).</title>
        <authorList>
            <person name="Liolios K."/>
            <person name="Sikorski J."/>
            <person name="Lu M."/>
            <person name="Nolan M."/>
            <person name="Lapidus A."/>
            <person name="Lucas S."/>
            <person name="Hammon N."/>
            <person name="Deshpande S."/>
            <person name="Cheng J.F."/>
            <person name="Tapia R."/>
            <person name="Han C."/>
            <person name="Goodwin L."/>
            <person name="Pitluck S."/>
            <person name="Huntemann M."/>
            <person name="Ivanova N."/>
            <person name="Pagani I."/>
            <person name="Mavromatis K."/>
            <person name="Ovchinikova G."/>
            <person name="Pati A."/>
            <person name="Chen A."/>
            <person name="Palaniappan K."/>
            <person name="Land M."/>
            <person name="Hauser L."/>
            <person name="Brambilla E.M."/>
            <person name="Kotsyurbenko O."/>
            <person name="Rohde M."/>
            <person name="Tindall B.J."/>
            <person name="Abt B."/>
            <person name="Goker M."/>
            <person name="Detter J.C."/>
            <person name="Woyke T."/>
            <person name="Bristow J."/>
            <person name="Eisen J.A."/>
            <person name="Markowitz V."/>
            <person name="Hugenholtz P."/>
            <person name="Klenk H.P."/>
            <person name="Kyrpides N.C."/>
        </authorList>
    </citation>
    <scope>NUCLEOTIDE SEQUENCE [LARGE SCALE GENOMIC DNA]</scope>
    <source>
        <strain evidence="2">ATCC 51119 / DSM 12145 / JCM 21818 / LMG 10337 / NBRC 100064 / NCIMB 13643</strain>
    </source>
</reference>
<dbReference type="AlphaFoldDB" id="F0SF21"/>
<evidence type="ECO:0000313" key="1">
    <source>
        <dbReference type="EMBL" id="ADY54089.1"/>
    </source>
</evidence>
<protein>
    <submittedName>
        <fullName evidence="1">Uncharacterized protein</fullName>
    </submittedName>
</protein>
<dbReference type="EMBL" id="CP002545">
    <property type="protein sequence ID" value="ADY54089.1"/>
    <property type="molecule type" value="Genomic_DNA"/>
</dbReference>
<organism evidence="1 2">
    <name type="scientific">Pseudopedobacter saltans (strain ATCC 51119 / DSM 12145 / JCM 21818 / CCUG 39354 / LMG 10337 / NBRC 100064 / NCIMB 13643)</name>
    <name type="common">Pedobacter saltans</name>
    <dbReference type="NCBI Taxonomy" id="762903"/>
    <lineage>
        <taxon>Bacteria</taxon>
        <taxon>Pseudomonadati</taxon>
        <taxon>Bacteroidota</taxon>
        <taxon>Sphingobacteriia</taxon>
        <taxon>Sphingobacteriales</taxon>
        <taxon>Sphingobacteriaceae</taxon>
        <taxon>Pseudopedobacter</taxon>
    </lineage>
</organism>
<sequence>MIDGYLELLENLSPSNKLDLISRLTNSVKSDLKKKKTLSKKLMVLLNQKKVPKRL</sequence>
<evidence type="ECO:0000313" key="2">
    <source>
        <dbReference type="Proteomes" id="UP000000310"/>
    </source>
</evidence>
<gene>
    <name evidence="1" type="ordered locus">Pedsa_3559</name>
</gene>
<dbReference type="HOGENOM" id="CLU_3029030_0_0_10"/>